<evidence type="ECO:0000256" key="1">
    <source>
        <dbReference type="ARBA" id="ARBA00005190"/>
    </source>
</evidence>
<evidence type="ECO:0000256" key="10">
    <source>
        <dbReference type="RuleBase" id="RU003733"/>
    </source>
</evidence>
<evidence type="ECO:0000256" key="7">
    <source>
        <dbReference type="ARBA" id="ARBA00022840"/>
    </source>
</evidence>
<dbReference type="InterPro" id="IPR000577">
    <property type="entry name" value="Carb_kinase_FGGY"/>
</dbReference>
<evidence type="ECO:0000313" key="13">
    <source>
        <dbReference type="EMBL" id="KII75931.1"/>
    </source>
</evidence>
<dbReference type="PIRSF" id="PIRSF000538">
    <property type="entry name" value="GlpK"/>
    <property type="match status" value="1"/>
</dbReference>
<gene>
    <name evidence="9 13" type="primary">glpK</name>
    <name evidence="13" type="ORF">OJ16_13920</name>
</gene>
<dbReference type="Gene3D" id="3.30.420.40">
    <property type="match status" value="2"/>
</dbReference>
<feature type="binding site" evidence="9">
    <location>
        <position position="418"/>
    </location>
    <ligand>
        <name>ADP</name>
        <dbReference type="ChEBI" id="CHEBI:456216"/>
    </ligand>
</feature>
<reference evidence="13 14" key="1">
    <citation type="submission" date="2014-11" db="EMBL/GenBank/DDBJ databases">
        <title>Draft Genome Sequence of Vibrio piscirenalis strains CECT 8603T and CECT 8604, two marine Gammaproteobacterium isolated from cultured gilthead sea bream (Sparus aurata).</title>
        <authorList>
            <person name="Arahal D.R."/>
            <person name="Rodrigo-Torres L."/>
            <person name="Lucena T."/>
            <person name="Pujalte M.J."/>
        </authorList>
    </citation>
    <scope>NUCLEOTIDE SEQUENCE [LARGE SCALE GENOMIC DNA]</scope>
    <source>
        <strain evidence="13 14">DCR 1-4-2</strain>
    </source>
</reference>
<comment type="catalytic activity">
    <reaction evidence="8 9">
        <text>glycerol + ATP = sn-glycerol 3-phosphate + ADP + H(+)</text>
        <dbReference type="Rhea" id="RHEA:21644"/>
        <dbReference type="ChEBI" id="CHEBI:15378"/>
        <dbReference type="ChEBI" id="CHEBI:17754"/>
        <dbReference type="ChEBI" id="CHEBI:30616"/>
        <dbReference type="ChEBI" id="CHEBI:57597"/>
        <dbReference type="ChEBI" id="CHEBI:456216"/>
        <dbReference type="EC" id="2.7.1.30"/>
    </reaction>
</comment>
<feature type="binding site" evidence="9">
    <location>
        <position position="252"/>
    </location>
    <ligand>
        <name>sn-glycerol 3-phosphate</name>
        <dbReference type="ChEBI" id="CHEBI:57597"/>
    </ligand>
</feature>
<dbReference type="PROSITE" id="PS00933">
    <property type="entry name" value="FGGY_KINASES_1"/>
    <property type="match status" value="1"/>
</dbReference>
<comment type="function">
    <text evidence="9">Key enzyme in the regulation of glycerol uptake and metabolism. Catalyzes the phosphorylation of glycerol to yield sn-glycerol 3-phosphate.</text>
</comment>
<dbReference type="Pfam" id="PF00370">
    <property type="entry name" value="FGGY_N"/>
    <property type="match status" value="1"/>
</dbReference>
<dbReference type="SUPFAM" id="SSF53067">
    <property type="entry name" value="Actin-like ATPase domain"/>
    <property type="match status" value="2"/>
</dbReference>
<name>A0A0C2N8F4_9VIBR</name>
<evidence type="ECO:0000256" key="2">
    <source>
        <dbReference type="ARBA" id="ARBA00009156"/>
    </source>
</evidence>
<dbReference type="GO" id="GO:0006072">
    <property type="term" value="P:glycerol-3-phosphate metabolic process"/>
    <property type="evidence" value="ECO:0007669"/>
    <property type="project" value="InterPro"/>
</dbReference>
<feature type="binding site" evidence="9">
    <location>
        <position position="274"/>
    </location>
    <ligand>
        <name>ADP</name>
        <dbReference type="ChEBI" id="CHEBI:456216"/>
    </ligand>
</feature>
<dbReference type="FunFam" id="3.30.420.40:FF:000007">
    <property type="entry name" value="Glycerol kinase"/>
    <property type="match status" value="1"/>
</dbReference>
<feature type="binding site" evidence="9">
    <location>
        <position position="253"/>
    </location>
    <ligand>
        <name>glycerol</name>
        <dbReference type="ChEBI" id="CHEBI:17754"/>
    </ligand>
</feature>
<dbReference type="HAMAP" id="MF_00186">
    <property type="entry name" value="Glycerol_kin"/>
    <property type="match status" value="1"/>
</dbReference>
<comment type="caution">
    <text evidence="13">The sequence shown here is derived from an EMBL/GenBank/DDBJ whole genome shotgun (WGS) entry which is preliminary data.</text>
</comment>
<dbReference type="NCBIfam" id="TIGR01311">
    <property type="entry name" value="glycerol_kin"/>
    <property type="match status" value="1"/>
</dbReference>
<dbReference type="Pfam" id="PF02782">
    <property type="entry name" value="FGGY_C"/>
    <property type="match status" value="1"/>
</dbReference>
<keyword evidence="7 9" id="KW-0067">ATP-binding</keyword>
<keyword evidence="14" id="KW-1185">Reference proteome</keyword>
<feature type="binding site" evidence="9">
    <location>
        <position position="145"/>
    </location>
    <ligand>
        <name>glycerol</name>
        <dbReference type="ChEBI" id="CHEBI:17754"/>
    </ligand>
</feature>
<dbReference type="Proteomes" id="UP000031672">
    <property type="component" value="Unassembled WGS sequence"/>
</dbReference>
<evidence type="ECO:0000256" key="3">
    <source>
        <dbReference type="ARBA" id="ARBA00022679"/>
    </source>
</evidence>
<keyword evidence="3 9" id="KW-0808">Transferase</keyword>
<evidence type="ECO:0000256" key="4">
    <source>
        <dbReference type="ARBA" id="ARBA00022741"/>
    </source>
</evidence>
<evidence type="ECO:0000256" key="5">
    <source>
        <dbReference type="ARBA" id="ARBA00022777"/>
    </source>
</evidence>
<dbReference type="InterPro" id="IPR018484">
    <property type="entry name" value="FGGY_N"/>
</dbReference>
<feature type="binding site" evidence="9">
    <location>
        <position position="93"/>
    </location>
    <ligand>
        <name>sn-glycerol 3-phosphate</name>
        <dbReference type="ChEBI" id="CHEBI:57597"/>
    </ligand>
</feature>
<dbReference type="InterPro" id="IPR018483">
    <property type="entry name" value="Carb_kinase_FGGY_CS"/>
</dbReference>
<organism evidence="13 14">
    <name type="scientific">Vibrio renipiscarius</name>
    <dbReference type="NCBI Taxonomy" id="1461322"/>
    <lineage>
        <taxon>Bacteria</taxon>
        <taxon>Pseudomonadati</taxon>
        <taxon>Pseudomonadota</taxon>
        <taxon>Gammaproteobacteria</taxon>
        <taxon>Vibrionales</taxon>
        <taxon>Vibrionaceae</taxon>
        <taxon>Vibrio</taxon>
    </lineage>
</organism>
<evidence type="ECO:0000259" key="12">
    <source>
        <dbReference type="Pfam" id="PF02782"/>
    </source>
</evidence>
<feature type="binding site" evidence="9">
    <location>
        <position position="317"/>
    </location>
    <ligand>
        <name>ADP</name>
        <dbReference type="ChEBI" id="CHEBI:456216"/>
    </ligand>
</feature>
<dbReference type="InterPro" id="IPR043129">
    <property type="entry name" value="ATPase_NBD"/>
</dbReference>
<keyword evidence="5 9" id="KW-0418">Kinase</keyword>
<feature type="binding site" evidence="9">
    <location>
        <position position="24"/>
    </location>
    <ligand>
        <name>ATP</name>
        <dbReference type="ChEBI" id="CHEBI:30616"/>
    </ligand>
</feature>
<dbReference type="InterPro" id="IPR018485">
    <property type="entry name" value="FGGY_C"/>
</dbReference>
<feature type="binding site" evidence="9">
    <location>
        <position position="23"/>
    </location>
    <ligand>
        <name>sn-glycerol 3-phosphate</name>
        <dbReference type="ChEBI" id="CHEBI:57597"/>
    </ligand>
</feature>
<feature type="binding site" evidence="9">
    <location>
        <position position="93"/>
    </location>
    <ligand>
        <name>glycerol</name>
        <dbReference type="ChEBI" id="CHEBI:17754"/>
    </ligand>
</feature>
<evidence type="ECO:0000256" key="9">
    <source>
        <dbReference type="HAMAP-Rule" id="MF_00186"/>
    </source>
</evidence>
<evidence type="ECO:0000256" key="8">
    <source>
        <dbReference type="ARBA" id="ARBA00052101"/>
    </source>
</evidence>
<comment type="similarity">
    <text evidence="2 9 10">Belongs to the FGGY kinase family.</text>
</comment>
<feature type="binding site" evidence="9">
    <location>
        <position position="23"/>
    </location>
    <ligand>
        <name>ADP</name>
        <dbReference type="ChEBI" id="CHEBI:456216"/>
    </ligand>
</feature>
<evidence type="ECO:0000259" key="11">
    <source>
        <dbReference type="Pfam" id="PF00370"/>
    </source>
</evidence>
<feature type="domain" description="Carbohydrate kinase FGGY N-terminal" evidence="11">
    <location>
        <begin position="15"/>
        <end position="259"/>
    </location>
</feature>
<feature type="binding site" evidence="9">
    <location>
        <position position="317"/>
    </location>
    <ligand>
        <name>ATP</name>
        <dbReference type="ChEBI" id="CHEBI:30616"/>
    </ligand>
</feature>
<dbReference type="CDD" id="cd07769">
    <property type="entry name" value="ASKHA_NBD_FGGY_GK"/>
    <property type="match status" value="1"/>
</dbReference>
<feature type="binding site" evidence="9">
    <location>
        <position position="274"/>
    </location>
    <ligand>
        <name>ATP</name>
        <dbReference type="ChEBI" id="CHEBI:30616"/>
    </ligand>
</feature>
<feature type="binding site" evidence="9">
    <location>
        <position position="27"/>
    </location>
    <ligand>
        <name>ADP</name>
        <dbReference type="ChEBI" id="CHEBI:456216"/>
    </ligand>
</feature>
<feature type="binding site" evidence="9">
    <location>
        <position position="94"/>
    </location>
    <ligand>
        <name>sn-glycerol 3-phosphate</name>
        <dbReference type="ChEBI" id="CHEBI:57597"/>
    </ligand>
</feature>
<feature type="binding site" evidence="9">
    <location>
        <position position="252"/>
    </location>
    <ligand>
        <name>glycerol</name>
        <dbReference type="ChEBI" id="CHEBI:17754"/>
    </ligand>
</feature>
<accession>A0A0C2NS71</accession>
<dbReference type="GO" id="GO:0005524">
    <property type="term" value="F:ATP binding"/>
    <property type="evidence" value="ECO:0007669"/>
    <property type="project" value="UniProtKB-UniRule"/>
</dbReference>
<dbReference type="AlphaFoldDB" id="A0A0C2N8F4"/>
<dbReference type="GO" id="GO:0004370">
    <property type="term" value="F:glycerol kinase activity"/>
    <property type="evidence" value="ECO:0007669"/>
    <property type="project" value="UniProtKB-UniRule"/>
</dbReference>
<dbReference type="PANTHER" id="PTHR10196">
    <property type="entry name" value="SUGAR KINASE"/>
    <property type="match status" value="1"/>
</dbReference>
<accession>A0A0C2N8F4</accession>
<feature type="binding site" evidence="9">
    <location>
        <position position="94"/>
    </location>
    <ligand>
        <name>glycerol</name>
        <dbReference type="ChEBI" id="CHEBI:17754"/>
    </ligand>
</feature>
<protein>
    <recommendedName>
        <fullName evidence="9">Glycerol kinase</fullName>
        <ecNumber evidence="9">2.7.1.30</ecNumber>
    </recommendedName>
    <alternativeName>
        <fullName evidence="9">ATP:glycerol 3-phosphotransferase</fullName>
    </alternativeName>
    <alternativeName>
        <fullName evidence="9">Glycerokinase</fullName>
        <shortName evidence="9">GK</shortName>
    </alternativeName>
</protein>
<evidence type="ECO:0000256" key="6">
    <source>
        <dbReference type="ARBA" id="ARBA00022798"/>
    </source>
</evidence>
<dbReference type="GO" id="GO:0019563">
    <property type="term" value="P:glycerol catabolic process"/>
    <property type="evidence" value="ECO:0007669"/>
    <property type="project" value="UniProtKB-UniRule"/>
</dbReference>
<dbReference type="EC" id="2.7.1.30" evidence="9"/>
<proteinExistence type="inferred from homology"/>
<sequence length="509" mass="55736">MIDPQDNNVAEKKKYVVALDQGTTSSRTIVFDQHGQIVSDAQREFKQIYPNAGWVEHDPLEIYASQSATLTEALAKAGIDGDEVAAIGITNQRETTIVWNKRTGKPIYNAIVWQCRRTTTICDHLRDSGADAVIKTKTGLVLDPYFSATKIQWILDNVTGAREQAERGELLFGTVDTWLIWKMTHGKVHATDYTNASRTMLFNIDEKKWDDELLRMFNIPHSMLPEVKHSSASYGVGYEGGYSIPICGVAGDQQAALFGQQCTEAGQAKNTYGTGCFLLMNTGHKRVDSTHGLLTTLACGAKGEATYALEGSVFMGGAAIQWLRDELKILDSAQQSEEMATAVETANGAYVVPAFTGLGAPYWDAHARGTIVGLTRGVNANHIVRATLESIAYQSKDVLDAMQADSGIPLTYLNVDGGAVKNQFLMQFQADVLGTPVIRPQVGELTALGAAYLAGLSCGFWTDLSLISDNKNQPDKFTPCDDKEKQVRRYKGWKKAVKCAQLWADLEND</sequence>
<keyword evidence="6 9" id="KW-0319">Glycerol metabolism</keyword>
<dbReference type="STRING" id="1461322.OJ16_13920"/>
<dbReference type="NCBIfam" id="NF000756">
    <property type="entry name" value="PRK00047.1"/>
    <property type="match status" value="1"/>
</dbReference>
<feature type="binding site" evidence="9">
    <location>
        <position position="145"/>
    </location>
    <ligand>
        <name>sn-glycerol 3-phosphate</name>
        <dbReference type="ChEBI" id="CHEBI:57597"/>
    </ligand>
</feature>
<dbReference type="PANTHER" id="PTHR10196:SF69">
    <property type="entry name" value="GLYCEROL KINASE"/>
    <property type="match status" value="1"/>
</dbReference>
<dbReference type="EMBL" id="JTKH01000024">
    <property type="protein sequence ID" value="KII75931.1"/>
    <property type="molecule type" value="Genomic_DNA"/>
</dbReference>
<comment type="pathway">
    <text evidence="1 9">Polyol metabolism; glycerol degradation via glycerol kinase pathway; sn-glycerol 3-phosphate from glycerol: step 1/1.</text>
</comment>
<keyword evidence="4 9" id="KW-0547">Nucleotide-binding</keyword>
<feature type="binding site" evidence="9">
    <location>
        <position position="25"/>
    </location>
    <ligand>
        <name>ATP</name>
        <dbReference type="ChEBI" id="CHEBI:30616"/>
    </ligand>
</feature>
<dbReference type="PROSITE" id="PS00445">
    <property type="entry name" value="FGGY_KINASES_2"/>
    <property type="match status" value="1"/>
</dbReference>
<feature type="binding site" evidence="9">
    <location>
        <position position="422"/>
    </location>
    <ligand>
        <name>ADP</name>
        <dbReference type="ChEBI" id="CHEBI:456216"/>
    </ligand>
</feature>
<feature type="binding site" evidence="9">
    <location>
        <position position="23"/>
    </location>
    <ligand>
        <name>ATP</name>
        <dbReference type="ChEBI" id="CHEBI:30616"/>
    </ligand>
</feature>
<dbReference type="InterPro" id="IPR005999">
    <property type="entry name" value="Glycerol_kin"/>
</dbReference>
<dbReference type="FunFam" id="3.30.420.40:FF:000008">
    <property type="entry name" value="Glycerol kinase"/>
    <property type="match status" value="1"/>
</dbReference>
<feature type="binding site" evidence="9">
    <location>
        <position position="321"/>
    </location>
    <ligand>
        <name>ATP</name>
        <dbReference type="ChEBI" id="CHEBI:30616"/>
    </ligand>
</feature>
<dbReference type="UniPathway" id="UPA00618">
    <property type="reaction ID" value="UER00672"/>
</dbReference>
<evidence type="ECO:0000313" key="14">
    <source>
        <dbReference type="Proteomes" id="UP000031672"/>
    </source>
</evidence>
<feature type="domain" description="Carbohydrate kinase FGGY C-terminal" evidence="12">
    <location>
        <begin position="269"/>
        <end position="457"/>
    </location>
</feature>
<dbReference type="GO" id="GO:0005829">
    <property type="term" value="C:cytosol"/>
    <property type="evidence" value="ECO:0007669"/>
    <property type="project" value="UniProtKB-ARBA"/>
</dbReference>
<feature type="binding site" evidence="9">
    <location>
        <position position="418"/>
    </location>
    <ligand>
        <name>ATP</name>
        <dbReference type="ChEBI" id="CHEBI:30616"/>
    </ligand>
</feature>
<comment type="activity regulation">
    <text evidence="9">Inhibited by fructose 1,6-bisphosphate (FBP).</text>
</comment>